<dbReference type="Gene3D" id="3.30.1330.10">
    <property type="entry name" value="PurM-like, N-terminal domain"/>
    <property type="match status" value="1"/>
</dbReference>
<sequence>MTKTLLLDCGSGGRASQRLINELFLEHFDNPILRTLDDAARLELSGPVAMSTDGYTVTPLFFPGGNIGTLAVHGTVNDVAMLGARPRYLTCGFILEEGLDLDLLRRVVESMAEAARNAGVLIVSGDTKVVPRGACDKLFITTAGVGDILADPSPSGSRARPGDAILVSGAVGDHGLAVLGQRENLSFLQGVESDSAALNRMVERLMLEVGDIHVLRDPTRGGLATTLNEIAGQSGVVCAVEEEAIPVHEAVRSGCDVLGLDPLYLANEGKLLCFVPEARAEAALAVLRDEPQGREAARIGTVLEAAPPARPGQVVLQTPIGGKRLLSMLEGDQLPRIC</sequence>
<dbReference type="PIRSF" id="PIRSF005644">
    <property type="entry name" value="Hdrgns_mtr_HypE"/>
    <property type="match status" value="1"/>
</dbReference>
<dbReference type="EMBL" id="DXGI01000318">
    <property type="protein sequence ID" value="HIW79142.1"/>
    <property type="molecule type" value="Genomic_DNA"/>
</dbReference>
<dbReference type="Gene3D" id="3.90.650.10">
    <property type="entry name" value="PurM-like C-terminal domain"/>
    <property type="match status" value="1"/>
</dbReference>
<gene>
    <name evidence="4" type="primary">hypE</name>
    <name evidence="4" type="ORF">H9874_08370</name>
</gene>
<dbReference type="InterPro" id="IPR010918">
    <property type="entry name" value="PurM-like_C_dom"/>
</dbReference>
<dbReference type="NCBIfam" id="TIGR02124">
    <property type="entry name" value="hypE"/>
    <property type="match status" value="1"/>
</dbReference>
<reference evidence="4" key="2">
    <citation type="submission" date="2021-04" db="EMBL/GenBank/DDBJ databases">
        <authorList>
            <person name="Gilroy R."/>
        </authorList>
    </citation>
    <scope>NUCLEOTIDE SEQUENCE</scope>
    <source>
        <strain evidence="4">ChiSxjej5B17-1746</strain>
    </source>
</reference>
<dbReference type="InterPro" id="IPR016188">
    <property type="entry name" value="PurM-like_N"/>
</dbReference>
<dbReference type="SUPFAM" id="SSF56042">
    <property type="entry name" value="PurM C-terminal domain-like"/>
    <property type="match status" value="1"/>
</dbReference>
<evidence type="ECO:0000256" key="1">
    <source>
        <dbReference type="ARBA" id="ARBA00006243"/>
    </source>
</evidence>
<evidence type="ECO:0000259" key="2">
    <source>
        <dbReference type="Pfam" id="PF00586"/>
    </source>
</evidence>
<protein>
    <submittedName>
        <fullName evidence="4">Hydrogenase expression/formation protein HypE</fullName>
    </submittedName>
</protein>
<reference evidence="4" key="1">
    <citation type="journal article" date="2021" name="PeerJ">
        <title>Extensive microbial diversity within the chicken gut microbiome revealed by metagenomics and culture.</title>
        <authorList>
            <person name="Gilroy R."/>
            <person name="Ravi A."/>
            <person name="Getino M."/>
            <person name="Pursley I."/>
            <person name="Horton D.L."/>
            <person name="Alikhan N.F."/>
            <person name="Baker D."/>
            <person name="Gharbi K."/>
            <person name="Hall N."/>
            <person name="Watson M."/>
            <person name="Adriaenssens E.M."/>
            <person name="Foster-Nyarko E."/>
            <person name="Jarju S."/>
            <person name="Secka A."/>
            <person name="Antonio M."/>
            <person name="Oren A."/>
            <person name="Chaudhuri R.R."/>
            <person name="La Ragione R."/>
            <person name="Hildebrand F."/>
            <person name="Pallen M.J."/>
        </authorList>
    </citation>
    <scope>NUCLEOTIDE SEQUENCE</scope>
    <source>
        <strain evidence="4">ChiSxjej5B17-1746</strain>
    </source>
</reference>
<dbReference type="PANTHER" id="PTHR30303:SF0">
    <property type="entry name" value="CARBAMOYL DEHYDRATASE HYPE"/>
    <property type="match status" value="1"/>
</dbReference>
<dbReference type="Pfam" id="PF02769">
    <property type="entry name" value="AIRS_C"/>
    <property type="match status" value="1"/>
</dbReference>
<organism evidence="4 5">
    <name type="scientific">Candidatus Bilophila faecipullorum</name>
    <dbReference type="NCBI Taxonomy" id="2838482"/>
    <lineage>
        <taxon>Bacteria</taxon>
        <taxon>Pseudomonadati</taxon>
        <taxon>Thermodesulfobacteriota</taxon>
        <taxon>Desulfovibrionia</taxon>
        <taxon>Desulfovibrionales</taxon>
        <taxon>Desulfovibrionaceae</taxon>
        <taxon>Bilophila</taxon>
    </lineage>
</organism>
<dbReference type="InterPro" id="IPR036921">
    <property type="entry name" value="PurM-like_N_sf"/>
</dbReference>
<dbReference type="InterPro" id="IPR036676">
    <property type="entry name" value="PurM-like_C_sf"/>
</dbReference>
<proteinExistence type="inferred from homology"/>
<dbReference type="CDD" id="cd02197">
    <property type="entry name" value="HypE"/>
    <property type="match status" value="1"/>
</dbReference>
<comment type="similarity">
    <text evidence="1">Belongs to the HypE family.</text>
</comment>
<evidence type="ECO:0000259" key="3">
    <source>
        <dbReference type="Pfam" id="PF02769"/>
    </source>
</evidence>
<feature type="domain" description="PurM-like C-terminal" evidence="3">
    <location>
        <begin position="160"/>
        <end position="304"/>
    </location>
</feature>
<dbReference type="AlphaFoldDB" id="A0A9D1R169"/>
<dbReference type="Pfam" id="PF00586">
    <property type="entry name" value="AIRS"/>
    <property type="match status" value="1"/>
</dbReference>
<dbReference type="PANTHER" id="PTHR30303">
    <property type="entry name" value="HYDROGENASE ISOENZYMES FORMATION PROTEIN HYPE"/>
    <property type="match status" value="1"/>
</dbReference>
<dbReference type="Proteomes" id="UP000824264">
    <property type="component" value="Unassembled WGS sequence"/>
</dbReference>
<name>A0A9D1R169_9BACT</name>
<evidence type="ECO:0000313" key="4">
    <source>
        <dbReference type="EMBL" id="HIW79142.1"/>
    </source>
</evidence>
<evidence type="ECO:0000313" key="5">
    <source>
        <dbReference type="Proteomes" id="UP000824264"/>
    </source>
</evidence>
<dbReference type="InterPro" id="IPR011854">
    <property type="entry name" value="HypE"/>
</dbReference>
<dbReference type="SUPFAM" id="SSF55326">
    <property type="entry name" value="PurM N-terminal domain-like"/>
    <property type="match status" value="1"/>
</dbReference>
<accession>A0A9D1R169</accession>
<dbReference type="GO" id="GO:0051604">
    <property type="term" value="P:protein maturation"/>
    <property type="evidence" value="ECO:0007669"/>
    <property type="project" value="TreeGrafter"/>
</dbReference>
<feature type="domain" description="PurM-like N-terminal" evidence="2">
    <location>
        <begin position="37"/>
        <end position="146"/>
    </location>
</feature>
<comment type="caution">
    <text evidence="4">The sequence shown here is derived from an EMBL/GenBank/DDBJ whole genome shotgun (WGS) entry which is preliminary data.</text>
</comment>